<dbReference type="Proteomes" id="UP001595814">
    <property type="component" value="Unassembled WGS sequence"/>
</dbReference>
<dbReference type="NCBIfam" id="TIGR01733">
    <property type="entry name" value="AA-adenyl-dom"/>
    <property type="match status" value="1"/>
</dbReference>
<proteinExistence type="predicted"/>
<dbReference type="InterPro" id="IPR020845">
    <property type="entry name" value="AMP-binding_CS"/>
</dbReference>
<dbReference type="Pfam" id="PF00501">
    <property type="entry name" value="AMP-binding"/>
    <property type="match status" value="1"/>
</dbReference>
<dbReference type="InterPro" id="IPR018317">
    <property type="entry name" value="QueC"/>
</dbReference>
<dbReference type="PROSITE" id="PS00012">
    <property type="entry name" value="PHOSPHOPANTETHEINE"/>
    <property type="match status" value="1"/>
</dbReference>
<evidence type="ECO:0000256" key="1">
    <source>
        <dbReference type="ARBA" id="ARBA00001957"/>
    </source>
</evidence>
<dbReference type="InterPro" id="IPR014729">
    <property type="entry name" value="Rossmann-like_a/b/a_fold"/>
</dbReference>
<dbReference type="Gene3D" id="3.30.300.30">
    <property type="match status" value="2"/>
</dbReference>
<keyword evidence="4" id="KW-0671">Queuosine biosynthesis</keyword>
<dbReference type="Pfam" id="PF06508">
    <property type="entry name" value="QueC"/>
    <property type="match status" value="1"/>
</dbReference>
<evidence type="ECO:0000256" key="2">
    <source>
        <dbReference type="ARBA" id="ARBA00022450"/>
    </source>
</evidence>
<sequence>MQDQSKTKLPLTQSQLSIWASQKLQPDIPTHNIVYTFEIIGSLNTTVFKRAFAKLVSETDVFNITFGEDQGEPYQKKSSFKNFELPIFNVTGVSEKAVEKQINEKTLEPINIEHRVFDALLLQKQNSSIWLLKFHHLVTDAISYQVLYQRLNVLYTNLMVEEEDDQNVLGNYLDYVSFENEAVLREDFDEQATYWKEKSAQIVDEAKFYGEKKKPNTTAAERILVNLGPERLEKLKKLSQLPQVRGWTQSLTLYNIFMTVYASFINRVTGSDKIVIGSPSHNRNEPKFSKMPGLFVEVLPSYFNIAEQESFQSLFQKVKIESNNFLRNVSPGMVGNVKDHQITAVLNFINAEFPDFNGMPTKVKWIHNGHIDASHDIRCHIFDFEGDGDYNIAFDLNNSVFNEEKRKEVPQHFLLLLDAFLENLQSEIDSIPLVKPTFSDESNFSQEESSKTRTVYEEFKLQAEKNPNSIALQSRAETLTYGNLYQKVDVLASHLLSKGIREGDNVGLNLQRSTDYVISVLSILKIGAVFVPIATDQPLERVKYIVHKANCSYILSQKELPLEIAFTNLNLFHWSKPQQEDFKFKIPSDNQLSYILFTSGSTGNPKGVAISNGALNNYLNWAKKTYEIDDKSIFPLFTSIGFDLTITSLFLPLISGGKMIIYPEKESGPDTSLLDVVTDNLVNTIKLTPSHLALISDRDMSNSKIDIMILGGEDLKTVLAKKVKKQFHPQLRIFNEYGPTEATVGCIYSEFDETRHHQTSVPIGKPIDNTQVYILDRHMNLVPNGVQGELYLSGKGLAEGYMGEHELTAEKFLENPYRPQTKIYKTGDLARRNADKELEFLGRIDDQIKLRGHRIELSEIEAQLLNIEGIESCSVVVVSGNKPPNQAETTNCVKCGLPSNYPNTDFDELGVCHLCRAFESYEEKAHRYFKNDDALVQLLTSKREENPNYDCISLLSGGKDSTYVLARLVNMGLKVLAFTMDNGYISEQAKANIDKIVQNLGVDHVYGETPHMNEIFVDSLHRHQNVCNGCFKTIYTLSTSIALEKKIPFIVTGLSRGQFFETRLTEELFWDDHLNTEKIDQTILDARKLYHQENDAVKKLLDTSMFDDESVFEKVQYVDFYRYSDVSLDEMLQYLKDEVGWVRPTDTGRSTNCLINQVGIYVHKKELGYSNYSFPYSWDVRLGHKTREETLDEINEVIDETEVKRIMSEIGYSKDNEAVANSDRLVAYFTGNTGVSVKQIQTVLRERLPSYMVPSQFKQLNELPLTKNGKVDKKTLQQLTSVQIELDTPYEAPRNEIEELLEGIWKEVLKLDKVGIHDDFIALGGHSLAAIRVTARLNEEIESNFPLNKVFEYPNIEAYAQYVEKTLTELLEN</sequence>
<dbReference type="PANTHER" id="PTHR45527">
    <property type="entry name" value="NONRIBOSOMAL PEPTIDE SYNTHETASE"/>
    <property type="match status" value="1"/>
</dbReference>
<keyword evidence="2" id="KW-0596">Phosphopantetheine</keyword>
<reference evidence="7" key="1">
    <citation type="journal article" date="2019" name="Int. J. Syst. Evol. Microbiol.">
        <title>The Global Catalogue of Microorganisms (GCM) 10K type strain sequencing project: providing services to taxonomists for standard genome sequencing and annotation.</title>
        <authorList>
            <consortium name="The Broad Institute Genomics Platform"/>
            <consortium name="The Broad Institute Genome Sequencing Center for Infectious Disease"/>
            <person name="Wu L."/>
            <person name="Ma J."/>
        </authorList>
    </citation>
    <scope>NUCLEOTIDE SEQUENCE [LARGE SCALE GENOMIC DNA]</scope>
    <source>
        <strain evidence="7">CECT 7477</strain>
    </source>
</reference>
<dbReference type="EMBL" id="JBHSAW010000025">
    <property type="protein sequence ID" value="MFC4097884.1"/>
    <property type="molecule type" value="Genomic_DNA"/>
</dbReference>
<dbReference type="Gene3D" id="3.30.559.10">
    <property type="entry name" value="Chloramphenicol acetyltransferase-like domain"/>
    <property type="match status" value="1"/>
</dbReference>
<dbReference type="Gene3D" id="3.40.50.620">
    <property type="entry name" value="HUPs"/>
    <property type="match status" value="1"/>
</dbReference>
<dbReference type="InterPro" id="IPR000873">
    <property type="entry name" value="AMP-dep_synth/lig_dom"/>
</dbReference>
<dbReference type="InterPro" id="IPR020806">
    <property type="entry name" value="PKS_PP-bd"/>
</dbReference>
<dbReference type="InterPro" id="IPR001242">
    <property type="entry name" value="Condensation_dom"/>
</dbReference>
<dbReference type="SUPFAM" id="SSF56801">
    <property type="entry name" value="Acetyl-CoA synthetase-like"/>
    <property type="match status" value="1"/>
</dbReference>
<comment type="caution">
    <text evidence="6">The sequence shown here is derived from an EMBL/GenBank/DDBJ whole genome shotgun (WGS) entry which is preliminary data.</text>
</comment>
<feature type="domain" description="Carrier" evidence="5">
    <location>
        <begin position="1292"/>
        <end position="1367"/>
    </location>
</feature>
<dbReference type="SUPFAM" id="SSF52777">
    <property type="entry name" value="CoA-dependent acyltransferases"/>
    <property type="match status" value="2"/>
</dbReference>
<evidence type="ECO:0000259" key="5">
    <source>
        <dbReference type="PROSITE" id="PS50075"/>
    </source>
</evidence>
<dbReference type="Pfam" id="PF00550">
    <property type="entry name" value="PP-binding"/>
    <property type="match status" value="1"/>
</dbReference>
<dbReference type="SUPFAM" id="SSF47336">
    <property type="entry name" value="ACP-like"/>
    <property type="match status" value="1"/>
</dbReference>
<comment type="cofactor">
    <cofactor evidence="1">
        <name>pantetheine 4'-phosphate</name>
        <dbReference type="ChEBI" id="CHEBI:47942"/>
    </cofactor>
</comment>
<accession>A0ABV8JTD6</accession>
<evidence type="ECO:0000256" key="3">
    <source>
        <dbReference type="ARBA" id="ARBA00022553"/>
    </source>
</evidence>
<dbReference type="InterPro" id="IPR036736">
    <property type="entry name" value="ACP-like_sf"/>
</dbReference>
<evidence type="ECO:0000256" key="4">
    <source>
        <dbReference type="ARBA" id="ARBA00022785"/>
    </source>
</evidence>
<dbReference type="PROSITE" id="PS50075">
    <property type="entry name" value="CARRIER"/>
    <property type="match status" value="1"/>
</dbReference>
<keyword evidence="3" id="KW-0597">Phosphoprotein</keyword>
<dbReference type="InterPro" id="IPR009081">
    <property type="entry name" value="PP-bd_ACP"/>
</dbReference>
<dbReference type="InterPro" id="IPR023213">
    <property type="entry name" value="CAT-like_dom_sf"/>
</dbReference>
<dbReference type="Gene3D" id="2.30.38.10">
    <property type="entry name" value="Luciferase, Domain 3"/>
    <property type="match status" value="1"/>
</dbReference>
<organism evidence="6 7">
    <name type="scientific">Euzebyella saccharophila</name>
    <dbReference type="NCBI Taxonomy" id="679664"/>
    <lineage>
        <taxon>Bacteria</taxon>
        <taxon>Pseudomonadati</taxon>
        <taxon>Bacteroidota</taxon>
        <taxon>Flavobacteriia</taxon>
        <taxon>Flavobacteriales</taxon>
        <taxon>Flavobacteriaceae</taxon>
        <taxon>Euzebyella</taxon>
    </lineage>
</organism>
<dbReference type="PIRSF" id="PIRSF001617">
    <property type="entry name" value="Alpha-AR"/>
    <property type="match status" value="1"/>
</dbReference>
<dbReference type="RefSeq" id="WP_192462958.1">
    <property type="nucleotide sequence ID" value="NZ_JACYFJ010000005.1"/>
</dbReference>
<dbReference type="Gene3D" id="1.10.1200.10">
    <property type="entry name" value="ACP-like"/>
    <property type="match status" value="1"/>
</dbReference>
<dbReference type="InterPro" id="IPR045851">
    <property type="entry name" value="AMP-bd_C_sf"/>
</dbReference>
<dbReference type="PANTHER" id="PTHR45527:SF1">
    <property type="entry name" value="FATTY ACID SYNTHASE"/>
    <property type="match status" value="1"/>
</dbReference>
<name>A0ABV8JTD6_9FLAO</name>
<dbReference type="SMART" id="SM00823">
    <property type="entry name" value="PKS_PP"/>
    <property type="match status" value="1"/>
</dbReference>
<dbReference type="SUPFAM" id="SSF52402">
    <property type="entry name" value="Adenine nucleotide alpha hydrolases-like"/>
    <property type="match status" value="1"/>
</dbReference>
<dbReference type="Gene3D" id="3.30.559.30">
    <property type="entry name" value="Nonribosomal peptide synthetase, condensation domain"/>
    <property type="match status" value="1"/>
</dbReference>
<dbReference type="Gene3D" id="3.40.50.980">
    <property type="match status" value="2"/>
</dbReference>
<dbReference type="InterPro" id="IPR010071">
    <property type="entry name" value="AA_adenyl_dom"/>
</dbReference>
<dbReference type="PROSITE" id="PS00455">
    <property type="entry name" value="AMP_BINDING"/>
    <property type="match status" value="1"/>
</dbReference>
<evidence type="ECO:0000313" key="6">
    <source>
        <dbReference type="EMBL" id="MFC4097884.1"/>
    </source>
</evidence>
<keyword evidence="7" id="KW-1185">Reference proteome</keyword>
<dbReference type="Pfam" id="PF00668">
    <property type="entry name" value="Condensation"/>
    <property type="match status" value="1"/>
</dbReference>
<protein>
    <submittedName>
        <fullName evidence="6">Non-ribosomal peptide synthetase</fullName>
    </submittedName>
</protein>
<gene>
    <name evidence="6" type="ORF">ACFOUT_18515</name>
</gene>
<dbReference type="InterPro" id="IPR006162">
    <property type="entry name" value="Ppantetheine_attach_site"/>
</dbReference>
<evidence type="ECO:0000313" key="7">
    <source>
        <dbReference type="Proteomes" id="UP001595814"/>
    </source>
</evidence>